<feature type="transmembrane region" description="Helical" evidence="1">
    <location>
        <begin position="40"/>
        <end position="62"/>
    </location>
</feature>
<organism evidence="2 3">
    <name type="scientific">Caldovatus aquaticus</name>
    <dbReference type="NCBI Taxonomy" id="2865671"/>
    <lineage>
        <taxon>Bacteria</taxon>
        <taxon>Pseudomonadati</taxon>
        <taxon>Pseudomonadota</taxon>
        <taxon>Alphaproteobacteria</taxon>
        <taxon>Acetobacterales</taxon>
        <taxon>Roseomonadaceae</taxon>
        <taxon>Caldovatus</taxon>
    </lineage>
</organism>
<dbReference type="InterPro" id="IPR036259">
    <property type="entry name" value="MFS_trans_sf"/>
</dbReference>
<keyword evidence="1" id="KW-0812">Transmembrane</keyword>
<dbReference type="RefSeq" id="WP_220116292.1">
    <property type="nucleotide sequence ID" value="NZ_JAHZUY010000006.1"/>
</dbReference>
<comment type="caution">
    <text evidence="2">The sequence shown here is derived from an EMBL/GenBank/DDBJ whole genome shotgun (WGS) entry which is preliminary data.</text>
</comment>
<feature type="transmembrane region" description="Helical" evidence="1">
    <location>
        <begin position="143"/>
        <end position="163"/>
    </location>
</feature>
<sequence>MRVFFGWKVVAAAFVLAVFGWGIGSCGPAVFLHALRTERGWPVAVVSAAIAWHFVSGTAVIARLPAAHPRFGVAAVTRAGAMARARGLLGWALAAEPWRLFLAAPVTGAGWAATGGVAVNAVVAPWFERRRPAALALAYNGASAGGALFTPLWAALIAGHASWPRSPWWMRWRRWCSGPLAGRFFRPQPAALGLHPDGERRRPFRVPRARRRGAARRFAMCASSRWAWPSPSRSSPSSGW</sequence>
<evidence type="ECO:0000313" key="2">
    <source>
        <dbReference type="EMBL" id="MBW8268791.1"/>
    </source>
</evidence>
<keyword evidence="3" id="KW-1185">Reference proteome</keyword>
<reference evidence="2 3" key="1">
    <citation type="submission" date="2021-08" db="EMBL/GenBank/DDBJ databases">
        <title>Caldovatus sediminis gen. nov., sp. nov., a moderately thermophilic bacterium isolated from a hot spring.</title>
        <authorList>
            <person name="Hu C.-J."/>
            <person name="Li W.-J."/>
            <person name="Xian W.-D."/>
        </authorList>
    </citation>
    <scope>NUCLEOTIDE SEQUENCE [LARGE SCALE GENOMIC DNA]</scope>
    <source>
        <strain evidence="2 3">SYSU G05006</strain>
    </source>
</reference>
<gene>
    <name evidence="2" type="ORF">K1J50_04765</name>
</gene>
<name>A0ABS7F1V8_9PROT</name>
<protein>
    <recommendedName>
        <fullName evidence="4">MFS transporter</fullName>
    </recommendedName>
</protein>
<keyword evidence="1" id="KW-1133">Transmembrane helix</keyword>
<evidence type="ECO:0000313" key="3">
    <source>
        <dbReference type="Proteomes" id="UP001519924"/>
    </source>
</evidence>
<accession>A0ABS7F1V8</accession>
<dbReference type="Proteomes" id="UP001519924">
    <property type="component" value="Unassembled WGS sequence"/>
</dbReference>
<feature type="transmembrane region" description="Helical" evidence="1">
    <location>
        <begin position="100"/>
        <end position="123"/>
    </location>
</feature>
<dbReference type="PROSITE" id="PS51257">
    <property type="entry name" value="PROKAR_LIPOPROTEIN"/>
    <property type="match status" value="1"/>
</dbReference>
<proteinExistence type="predicted"/>
<evidence type="ECO:0000256" key="1">
    <source>
        <dbReference type="SAM" id="Phobius"/>
    </source>
</evidence>
<keyword evidence="1" id="KW-0472">Membrane</keyword>
<dbReference type="EMBL" id="JAHZUY010000006">
    <property type="protein sequence ID" value="MBW8268791.1"/>
    <property type="molecule type" value="Genomic_DNA"/>
</dbReference>
<dbReference type="SUPFAM" id="SSF103473">
    <property type="entry name" value="MFS general substrate transporter"/>
    <property type="match status" value="1"/>
</dbReference>
<evidence type="ECO:0008006" key="4">
    <source>
        <dbReference type="Google" id="ProtNLM"/>
    </source>
</evidence>